<protein>
    <submittedName>
        <fullName evidence="2">Uncharacterized protein</fullName>
    </submittedName>
</protein>
<feature type="signal peptide" evidence="1">
    <location>
        <begin position="1"/>
        <end position="21"/>
    </location>
</feature>
<evidence type="ECO:0000256" key="1">
    <source>
        <dbReference type="SAM" id="SignalP"/>
    </source>
</evidence>
<organism evidence="2">
    <name type="scientific">Anguilla anguilla</name>
    <name type="common">European freshwater eel</name>
    <name type="synonym">Muraena anguilla</name>
    <dbReference type="NCBI Taxonomy" id="7936"/>
    <lineage>
        <taxon>Eukaryota</taxon>
        <taxon>Metazoa</taxon>
        <taxon>Chordata</taxon>
        <taxon>Craniata</taxon>
        <taxon>Vertebrata</taxon>
        <taxon>Euteleostomi</taxon>
        <taxon>Actinopterygii</taxon>
        <taxon>Neopterygii</taxon>
        <taxon>Teleostei</taxon>
        <taxon>Anguilliformes</taxon>
        <taxon>Anguillidae</taxon>
        <taxon>Anguilla</taxon>
    </lineage>
</organism>
<name>A0A0E9V952_ANGAN</name>
<feature type="chain" id="PRO_5002433555" evidence="1">
    <location>
        <begin position="22"/>
        <end position="58"/>
    </location>
</feature>
<dbReference type="AlphaFoldDB" id="A0A0E9V952"/>
<keyword evidence="1" id="KW-0732">Signal</keyword>
<accession>A0A0E9V952</accession>
<evidence type="ECO:0000313" key="2">
    <source>
        <dbReference type="EMBL" id="JAH74546.1"/>
    </source>
</evidence>
<proteinExistence type="predicted"/>
<reference evidence="2" key="1">
    <citation type="submission" date="2014-11" db="EMBL/GenBank/DDBJ databases">
        <authorList>
            <person name="Amaro Gonzalez C."/>
        </authorList>
    </citation>
    <scope>NUCLEOTIDE SEQUENCE</scope>
</reference>
<reference evidence="2" key="2">
    <citation type="journal article" date="2015" name="Fish Shellfish Immunol.">
        <title>Early steps in the European eel (Anguilla anguilla)-Vibrio vulnificus interaction in the gills: Role of the RtxA13 toxin.</title>
        <authorList>
            <person name="Callol A."/>
            <person name="Pajuelo D."/>
            <person name="Ebbesson L."/>
            <person name="Teles M."/>
            <person name="MacKenzie S."/>
            <person name="Amaro C."/>
        </authorList>
    </citation>
    <scope>NUCLEOTIDE SEQUENCE</scope>
</reference>
<sequence>MIHSLTLILFYISAFFFSSRSPICFSVNYKLEYLSFFVEKKSFAFCEREALLRISILI</sequence>
<dbReference type="EMBL" id="GBXM01034031">
    <property type="protein sequence ID" value="JAH74546.1"/>
    <property type="molecule type" value="Transcribed_RNA"/>
</dbReference>